<dbReference type="AlphaFoldDB" id="A0A0G0YRM3"/>
<dbReference type="Proteomes" id="UP000033847">
    <property type="component" value="Unassembled WGS sequence"/>
</dbReference>
<protein>
    <submittedName>
        <fullName evidence="1">Uncharacterized protein</fullName>
    </submittedName>
</protein>
<gene>
    <name evidence="1" type="ORF">UV00_C0003G0112</name>
</gene>
<name>A0A0G0YRM3_UNCKA</name>
<organism evidence="1 2">
    <name type="scientific">candidate division WWE3 bacterium GW2011_GWF1_42_14</name>
    <dbReference type="NCBI Taxonomy" id="1619138"/>
    <lineage>
        <taxon>Bacteria</taxon>
        <taxon>Katanobacteria</taxon>
    </lineage>
</organism>
<proteinExistence type="predicted"/>
<reference evidence="1 2" key="1">
    <citation type="journal article" date="2015" name="Nature">
        <title>rRNA introns, odd ribosomes, and small enigmatic genomes across a large radiation of phyla.</title>
        <authorList>
            <person name="Brown C.T."/>
            <person name="Hug L.A."/>
            <person name="Thomas B.C."/>
            <person name="Sharon I."/>
            <person name="Castelle C.J."/>
            <person name="Singh A."/>
            <person name="Wilkins M.J."/>
            <person name="Williams K.H."/>
            <person name="Banfield J.F."/>
        </authorList>
    </citation>
    <scope>NUCLEOTIDE SEQUENCE [LARGE SCALE GENOMIC DNA]</scope>
</reference>
<evidence type="ECO:0000313" key="2">
    <source>
        <dbReference type="Proteomes" id="UP000033847"/>
    </source>
</evidence>
<dbReference type="EMBL" id="LCCU01000003">
    <property type="protein sequence ID" value="KKS39280.1"/>
    <property type="molecule type" value="Genomic_DNA"/>
</dbReference>
<sequence>MQLIDTLSNRSNRTPRPTDYIQVAQNVVDEYDHGVVHGLQKDAIQNGWDAIAIANPTPEFVSSKWSFTFELIEQKDKNLLVMTDTGTVGLTGKHTAQDNLPQSELSQDERWARFESMAFKKDDRGGLGARGMGKMIFLHASDDKCIFYDSLRKDGTYRAGYTIAKETECPVWNEEGDAGRELVKKLLGLTPLSQTGTRIIIINPNKDVISSIKTEEFKDFIEETWWPIIHKYGANIFVKHSNNTFKAEVPTLFPIKEASENTYIKENLKFNYAGKNYTVKRLHMAYLKDTPLPELHQGIACFRKGMKVEALGPYIAEDGLYGFAEFDKEVDKLLYDVERPSHYGFKPNTGIWNPLSKLLKTEIKEFEKEVLGIRLKKEVEEHRKRTEIDRIAFSILRDLTKGWNLLSNSPSGINPPPSGVMPVKPLLIGISINNLIFPNEQNLPRLDYGESIKDFSCTAYNDSEDNNVNADLKIIIISGNREVVKVLEAEFELNSGDKRLFDELEISIDPSIYTEPGEYKLRAILRDSDSKEVLHKVTRSFWVEMEPPLRSPFNVEFYDFTTNPNQEIHKLAWLLQPEGDNKYTCFINIEHSQYKKNADSEEELSLYQAQIFFEAAVQILLNRIETDLSLTGAVGPFDVDKIRNGDLSEIYTEFTKVISEAKYEIFKR</sequence>
<accession>A0A0G0YRM3</accession>
<evidence type="ECO:0000313" key="1">
    <source>
        <dbReference type="EMBL" id="KKS39280.1"/>
    </source>
</evidence>
<comment type="caution">
    <text evidence="1">The sequence shown here is derived from an EMBL/GenBank/DDBJ whole genome shotgun (WGS) entry which is preliminary data.</text>
</comment>